<feature type="modified residue" description="4-aspartylphosphate" evidence="4">
    <location>
        <position position="61"/>
    </location>
</feature>
<keyword evidence="2" id="KW-0238">DNA-binding</keyword>
<keyword evidence="1" id="KW-0805">Transcription regulation</keyword>
<dbReference type="Gene3D" id="3.40.50.2300">
    <property type="match status" value="1"/>
</dbReference>
<dbReference type="RefSeq" id="WP_397082899.1">
    <property type="nucleotide sequence ID" value="NZ_JBITGY010000005.1"/>
</dbReference>
<keyword evidence="3" id="KW-0804">Transcription</keyword>
<evidence type="ECO:0000256" key="3">
    <source>
        <dbReference type="ARBA" id="ARBA00023163"/>
    </source>
</evidence>
<reference evidence="6 7" key="1">
    <citation type="submission" date="2024-10" db="EMBL/GenBank/DDBJ databases">
        <title>The Natural Products Discovery Center: Release of the First 8490 Sequenced Strains for Exploring Actinobacteria Biosynthetic Diversity.</title>
        <authorList>
            <person name="Kalkreuter E."/>
            <person name="Kautsar S.A."/>
            <person name="Yang D."/>
            <person name="Bader C.D."/>
            <person name="Teijaro C.N."/>
            <person name="Fluegel L."/>
            <person name="Davis C.M."/>
            <person name="Simpson J.R."/>
            <person name="Lauterbach L."/>
            <person name="Steele A.D."/>
            <person name="Gui C."/>
            <person name="Meng S."/>
            <person name="Li G."/>
            <person name="Viehrig K."/>
            <person name="Ye F."/>
            <person name="Su P."/>
            <person name="Kiefer A.F."/>
            <person name="Nichols A."/>
            <person name="Cepeda A.J."/>
            <person name="Yan W."/>
            <person name="Fan B."/>
            <person name="Jiang Y."/>
            <person name="Adhikari A."/>
            <person name="Zheng C.-J."/>
            <person name="Schuster L."/>
            <person name="Cowan T.M."/>
            <person name="Smanski M.J."/>
            <person name="Chevrette M.G."/>
            <person name="De Carvalho L.P.S."/>
            <person name="Shen B."/>
        </authorList>
    </citation>
    <scope>NUCLEOTIDE SEQUENCE [LARGE SCALE GENOMIC DNA]</scope>
    <source>
        <strain evidence="6 7">NPDC050545</strain>
    </source>
</reference>
<evidence type="ECO:0000259" key="5">
    <source>
        <dbReference type="PROSITE" id="PS50110"/>
    </source>
</evidence>
<sequence>MGTDPMDRPVSLAIVEDHSVIIDGVRSWIAEAPGVRVSVVTGSPDTLLSGPGRTCDVVVLDLNLRGDGPPTRDLVTRRVSRLCDAGLRVVVFSNYVQPLIVRAAIDAGASAFLDKATDSGYFVEIILKAAADQPCMTPSMAGSMLVDARLSPREEEALRCLFQGMDYASIGRRMTKSGGGTVSDKTVKQYVERARLKFAATGRPCKSNTALLARCIEEGRITPQEVEDYRSAAAS</sequence>
<dbReference type="Gene3D" id="1.10.10.10">
    <property type="entry name" value="Winged helix-like DNA-binding domain superfamily/Winged helix DNA-binding domain"/>
    <property type="match status" value="1"/>
</dbReference>
<dbReference type="InterPro" id="IPR011006">
    <property type="entry name" value="CheY-like_superfamily"/>
</dbReference>
<proteinExistence type="predicted"/>
<feature type="domain" description="Response regulatory" evidence="5">
    <location>
        <begin position="11"/>
        <end position="130"/>
    </location>
</feature>
<dbReference type="PANTHER" id="PTHR43214:SF24">
    <property type="entry name" value="TRANSCRIPTIONAL REGULATORY PROTEIN NARL-RELATED"/>
    <property type="match status" value="1"/>
</dbReference>
<dbReference type="CDD" id="cd17535">
    <property type="entry name" value="REC_NarL-like"/>
    <property type="match status" value="1"/>
</dbReference>
<dbReference type="Proteomes" id="UP001612741">
    <property type="component" value="Unassembled WGS sequence"/>
</dbReference>
<dbReference type="SMART" id="SM00448">
    <property type="entry name" value="REC"/>
    <property type="match status" value="1"/>
</dbReference>
<accession>A0ABW7YUC8</accession>
<name>A0ABW7YUC8_9ACTN</name>
<dbReference type="InterPro" id="IPR058245">
    <property type="entry name" value="NreC/VraR/RcsB-like_REC"/>
</dbReference>
<dbReference type="EMBL" id="JBITGY010000005">
    <property type="protein sequence ID" value="MFI6499530.1"/>
    <property type="molecule type" value="Genomic_DNA"/>
</dbReference>
<keyword evidence="7" id="KW-1185">Reference proteome</keyword>
<dbReference type="InterPro" id="IPR001789">
    <property type="entry name" value="Sig_transdc_resp-reg_receiver"/>
</dbReference>
<evidence type="ECO:0000256" key="4">
    <source>
        <dbReference type="PROSITE-ProRule" id="PRU00169"/>
    </source>
</evidence>
<keyword evidence="4" id="KW-0597">Phosphoprotein</keyword>
<evidence type="ECO:0000313" key="6">
    <source>
        <dbReference type="EMBL" id="MFI6499530.1"/>
    </source>
</evidence>
<dbReference type="SUPFAM" id="SSF52172">
    <property type="entry name" value="CheY-like"/>
    <property type="match status" value="1"/>
</dbReference>
<comment type="caution">
    <text evidence="6">The sequence shown here is derived from an EMBL/GenBank/DDBJ whole genome shotgun (WGS) entry which is preliminary data.</text>
</comment>
<dbReference type="Pfam" id="PF00072">
    <property type="entry name" value="Response_reg"/>
    <property type="match status" value="1"/>
</dbReference>
<dbReference type="InterPro" id="IPR016032">
    <property type="entry name" value="Sig_transdc_resp-reg_C-effctor"/>
</dbReference>
<dbReference type="PROSITE" id="PS50110">
    <property type="entry name" value="RESPONSE_REGULATORY"/>
    <property type="match status" value="1"/>
</dbReference>
<dbReference type="InterPro" id="IPR039420">
    <property type="entry name" value="WalR-like"/>
</dbReference>
<gene>
    <name evidence="6" type="ORF">ACIBG2_19235</name>
</gene>
<dbReference type="InterPro" id="IPR036388">
    <property type="entry name" value="WH-like_DNA-bd_sf"/>
</dbReference>
<evidence type="ECO:0000256" key="1">
    <source>
        <dbReference type="ARBA" id="ARBA00023015"/>
    </source>
</evidence>
<dbReference type="PANTHER" id="PTHR43214">
    <property type="entry name" value="TWO-COMPONENT RESPONSE REGULATOR"/>
    <property type="match status" value="1"/>
</dbReference>
<evidence type="ECO:0000313" key="7">
    <source>
        <dbReference type="Proteomes" id="UP001612741"/>
    </source>
</evidence>
<protein>
    <submittedName>
        <fullName evidence="6">Response regulator</fullName>
    </submittedName>
</protein>
<organism evidence="6 7">
    <name type="scientific">Nonomuraea typhae</name>
    <dbReference type="NCBI Taxonomy" id="2603600"/>
    <lineage>
        <taxon>Bacteria</taxon>
        <taxon>Bacillati</taxon>
        <taxon>Actinomycetota</taxon>
        <taxon>Actinomycetes</taxon>
        <taxon>Streptosporangiales</taxon>
        <taxon>Streptosporangiaceae</taxon>
        <taxon>Nonomuraea</taxon>
    </lineage>
</organism>
<dbReference type="SUPFAM" id="SSF46894">
    <property type="entry name" value="C-terminal effector domain of the bipartite response regulators"/>
    <property type="match status" value="1"/>
</dbReference>
<evidence type="ECO:0000256" key="2">
    <source>
        <dbReference type="ARBA" id="ARBA00023125"/>
    </source>
</evidence>